<dbReference type="InterPro" id="IPR043132">
    <property type="entry name" value="BCAT-like_C"/>
</dbReference>
<keyword evidence="5" id="KW-0032">Aminotransferase</keyword>
<dbReference type="EMBL" id="QTUC01000001">
    <property type="protein sequence ID" value="REF35974.1"/>
    <property type="molecule type" value="Genomic_DNA"/>
</dbReference>
<dbReference type="Gene3D" id="3.20.10.10">
    <property type="entry name" value="D-amino Acid Aminotransferase, subunit A, domain 2"/>
    <property type="match status" value="1"/>
</dbReference>
<dbReference type="Pfam" id="PF01063">
    <property type="entry name" value="Aminotran_4"/>
    <property type="match status" value="1"/>
</dbReference>
<dbReference type="Proteomes" id="UP000256485">
    <property type="component" value="Unassembled WGS sequence"/>
</dbReference>
<sequence length="342" mass="37256">MEQAHETSSTGSTVTPAEPSAGVHDHEDDPRNADVLVYVNGELKRREEAVVSVFDAGFVLGDGVWEGLRVHRGHPAFLDRHLDRLFAGAAAIALDIGLSREELTDAIYQTLEANGMTDGVHIRLMVTRGVKTKLYQDPRATRGPATVVIAAEYKLPTRRVLEEGIRLFTVHVRRSSPDILDPKLNVHSKLNDITACIQAAVAGADEALMLDPHGFVATCNSTHFFIVRKGEVWTSSGDYCLGGITRGNVLRVAREAGIPARERNFSLTEVYSADEAFVTGTFAGLVPVRSVDGRTIGTGRPGPMVARLRALYADLVERDVAARAAERAARVKERAREEGARR</sequence>
<evidence type="ECO:0000256" key="4">
    <source>
        <dbReference type="SAM" id="MobiDB-lite"/>
    </source>
</evidence>
<dbReference type="SUPFAM" id="SSF56752">
    <property type="entry name" value="D-aminoacid aminotransferase-like PLP-dependent enzymes"/>
    <property type="match status" value="1"/>
</dbReference>
<organism evidence="5 6">
    <name type="scientific">Thermasporomyces composti</name>
    <dbReference type="NCBI Taxonomy" id="696763"/>
    <lineage>
        <taxon>Bacteria</taxon>
        <taxon>Bacillati</taxon>
        <taxon>Actinomycetota</taxon>
        <taxon>Actinomycetes</taxon>
        <taxon>Propionibacteriales</taxon>
        <taxon>Nocardioidaceae</taxon>
        <taxon>Thermasporomyces</taxon>
    </lineage>
</organism>
<keyword evidence="3" id="KW-0663">Pyridoxal phosphate</keyword>
<evidence type="ECO:0000256" key="1">
    <source>
        <dbReference type="ARBA" id="ARBA00001933"/>
    </source>
</evidence>
<dbReference type="InterPro" id="IPR043131">
    <property type="entry name" value="BCAT-like_N"/>
</dbReference>
<dbReference type="GO" id="GO:0046394">
    <property type="term" value="P:carboxylic acid biosynthetic process"/>
    <property type="evidence" value="ECO:0007669"/>
    <property type="project" value="UniProtKB-ARBA"/>
</dbReference>
<protein>
    <submittedName>
        <fullName evidence="5">Branched-chain amino acid aminotransferase</fullName>
    </submittedName>
</protein>
<evidence type="ECO:0000256" key="3">
    <source>
        <dbReference type="ARBA" id="ARBA00022898"/>
    </source>
</evidence>
<proteinExistence type="inferred from homology"/>
<accession>A0A3D9VCS8</accession>
<comment type="similarity">
    <text evidence="2">Belongs to the class-IV pyridoxal-phosphate-dependent aminotransferase family.</text>
</comment>
<dbReference type="GO" id="GO:0008652">
    <property type="term" value="P:amino acid biosynthetic process"/>
    <property type="evidence" value="ECO:0007669"/>
    <property type="project" value="UniProtKB-ARBA"/>
</dbReference>
<dbReference type="InterPro" id="IPR001544">
    <property type="entry name" value="Aminotrans_IV"/>
</dbReference>
<dbReference type="InterPro" id="IPR036038">
    <property type="entry name" value="Aminotransferase-like"/>
</dbReference>
<evidence type="ECO:0000256" key="2">
    <source>
        <dbReference type="ARBA" id="ARBA00009320"/>
    </source>
</evidence>
<keyword evidence="5" id="KW-0808">Transferase</keyword>
<keyword evidence="6" id="KW-1185">Reference proteome</keyword>
<dbReference type="PANTHER" id="PTHR42743">
    <property type="entry name" value="AMINO-ACID AMINOTRANSFERASE"/>
    <property type="match status" value="1"/>
</dbReference>
<dbReference type="PANTHER" id="PTHR42743:SF11">
    <property type="entry name" value="AMINODEOXYCHORISMATE LYASE"/>
    <property type="match status" value="1"/>
</dbReference>
<dbReference type="GO" id="GO:0008483">
    <property type="term" value="F:transaminase activity"/>
    <property type="evidence" value="ECO:0007669"/>
    <property type="project" value="UniProtKB-KW"/>
</dbReference>
<feature type="compositionally biased region" description="Polar residues" evidence="4">
    <location>
        <begin position="1"/>
        <end position="15"/>
    </location>
</feature>
<name>A0A3D9VCS8_THECX</name>
<dbReference type="RefSeq" id="WP_211310518.1">
    <property type="nucleotide sequence ID" value="NZ_QTUC01000001.1"/>
</dbReference>
<dbReference type="InterPro" id="IPR050571">
    <property type="entry name" value="Class-IV_PLP-Dep_Aminotrnsfr"/>
</dbReference>
<dbReference type="AlphaFoldDB" id="A0A3D9VCS8"/>
<feature type="region of interest" description="Disordered" evidence="4">
    <location>
        <begin position="1"/>
        <end position="29"/>
    </location>
</feature>
<evidence type="ECO:0000313" key="5">
    <source>
        <dbReference type="EMBL" id="REF35974.1"/>
    </source>
</evidence>
<comment type="cofactor">
    <cofactor evidence="1">
        <name>pyridoxal 5'-phosphate</name>
        <dbReference type="ChEBI" id="CHEBI:597326"/>
    </cofactor>
</comment>
<dbReference type="FunFam" id="3.20.10.10:FF:000002">
    <property type="entry name" value="D-alanine aminotransferase"/>
    <property type="match status" value="1"/>
</dbReference>
<comment type="caution">
    <text evidence="5">The sequence shown here is derived from an EMBL/GenBank/DDBJ whole genome shotgun (WGS) entry which is preliminary data.</text>
</comment>
<reference evidence="5 6" key="1">
    <citation type="submission" date="2018-08" db="EMBL/GenBank/DDBJ databases">
        <title>Sequencing the genomes of 1000 actinobacteria strains.</title>
        <authorList>
            <person name="Klenk H.-P."/>
        </authorList>
    </citation>
    <scope>NUCLEOTIDE SEQUENCE [LARGE SCALE GENOMIC DNA]</scope>
    <source>
        <strain evidence="5 6">DSM 22891</strain>
    </source>
</reference>
<dbReference type="Gene3D" id="3.30.470.10">
    <property type="match status" value="1"/>
</dbReference>
<gene>
    <name evidence="5" type="ORF">DFJ64_1368</name>
</gene>
<evidence type="ECO:0000313" key="6">
    <source>
        <dbReference type="Proteomes" id="UP000256485"/>
    </source>
</evidence>